<organism evidence="1">
    <name type="scientific">Lepeophtheirus salmonis</name>
    <name type="common">Salmon louse</name>
    <name type="synonym">Caligus salmonis</name>
    <dbReference type="NCBI Taxonomy" id="72036"/>
    <lineage>
        <taxon>Eukaryota</taxon>
        <taxon>Metazoa</taxon>
        <taxon>Ecdysozoa</taxon>
        <taxon>Arthropoda</taxon>
        <taxon>Crustacea</taxon>
        <taxon>Multicrustacea</taxon>
        <taxon>Hexanauplia</taxon>
        <taxon>Copepoda</taxon>
        <taxon>Siphonostomatoida</taxon>
        <taxon>Caligidae</taxon>
        <taxon>Lepeophtheirus</taxon>
    </lineage>
</organism>
<feature type="non-terminal residue" evidence="1">
    <location>
        <position position="1"/>
    </location>
</feature>
<dbReference type="AlphaFoldDB" id="A0A0K2TDE5"/>
<protein>
    <submittedName>
        <fullName evidence="1">Uncharacterized protein</fullName>
    </submittedName>
</protein>
<dbReference type="EMBL" id="HACA01006718">
    <property type="protein sequence ID" value="CDW24079.1"/>
    <property type="molecule type" value="Transcribed_RNA"/>
</dbReference>
<accession>A0A0K2TDE5</accession>
<evidence type="ECO:0000313" key="1">
    <source>
        <dbReference type="EMBL" id="CDW24079.1"/>
    </source>
</evidence>
<name>A0A0K2TDE5_LEPSM</name>
<sequence>KYLTLCFLKRLCGTIKVSFKLNNVDGILKGYRYTKNATKENKEQNRD</sequence>
<proteinExistence type="predicted"/>
<reference evidence="1" key="1">
    <citation type="submission" date="2014-05" db="EMBL/GenBank/DDBJ databases">
        <authorList>
            <person name="Chronopoulou M."/>
        </authorList>
    </citation>
    <scope>NUCLEOTIDE SEQUENCE</scope>
    <source>
        <tissue evidence="1">Whole organism</tissue>
    </source>
</reference>